<sequence length="81" mass="8955">MKKTITKIRGLTVNVEVVEVCQTDQNGGVLCYIAAIYVQAHGKAEKTLVRKSRLPGAAAQLRREIERDGIQAFDRITGSNR</sequence>
<organism evidence="1 2">
    <name type="scientific">Rhizobium mayense</name>
    <dbReference type="NCBI Taxonomy" id="1312184"/>
    <lineage>
        <taxon>Bacteria</taxon>
        <taxon>Pseudomonadati</taxon>
        <taxon>Pseudomonadota</taxon>
        <taxon>Alphaproteobacteria</taxon>
        <taxon>Hyphomicrobiales</taxon>
        <taxon>Rhizobiaceae</taxon>
        <taxon>Rhizobium/Agrobacterium group</taxon>
        <taxon>Rhizobium</taxon>
    </lineage>
</organism>
<gene>
    <name evidence="1" type="ORF">PY649_11085</name>
</gene>
<dbReference type="EMBL" id="JARFYM010000006">
    <property type="protein sequence ID" value="MDL2399440.1"/>
    <property type="molecule type" value="Genomic_DNA"/>
</dbReference>
<evidence type="ECO:0000313" key="2">
    <source>
        <dbReference type="Proteomes" id="UP001172645"/>
    </source>
</evidence>
<proteinExistence type="predicted"/>
<dbReference type="Proteomes" id="UP001172645">
    <property type="component" value="Unassembled WGS sequence"/>
</dbReference>
<evidence type="ECO:0000313" key="1">
    <source>
        <dbReference type="EMBL" id="MDL2399440.1"/>
    </source>
</evidence>
<accession>A0ABT7JUH9</accession>
<protein>
    <submittedName>
        <fullName evidence="1">Uncharacterized protein</fullName>
    </submittedName>
</protein>
<name>A0ABT7JUH9_9HYPH</name>
<comment type="caution">
    <text evidence="1">The sequence shown here is derived from an EMBL/GenBank/DDBJ whole genome shotgun (WGS) entry which is preliminary data.</text>
</comment>
<keyword evidence="2" id="KW-1185">Reference proteome</keyword>
<reference evidence="1" key="1">
    <citation type="submission" date="2023-06" db="EMBL/GenBank/DDBJ databases">
        <title>Phylogenetic Diversity of Rhizobium strains.</title>
        <authorList>
            <person name="Moura F.T."/>
            <person name="Helene L.C.F."/>
            <person name="Hungria M."/>
        </authorList>
    </citation>
    <scope>NUCLEOTIDE SEQUENCE</scope>
    <source>
        <strain evidence="1">CCGE526</strain>
    </source>
</reference>
<dbReference type="RefSeq" id="WP_285868399.1">
    <property type="nucleotide sequence ID" value="NZ_JARFYM010000006.1"/>
</dbReference>